<protein>
    <submittedName>
        <fullName evidence="1">Uncharacterized protein</fullName>
    </submittedName>
</protein>
<dbReference type="AlphaFoldDB" id="A0A367L546"/>
<reference evidence="1 2" key="1">
    <citation type="journal article" date="2015" name="BMC Genomics">
        <title>Insights from the genome of Ophiocordyceps polyrhachis-furcata to pathogenicity and host specificity in insect fungi.</title>
        <authorList>
            <person name="Wichadakul D."/>
            <person name="Kobmoo N."/>
            <person name="Ingsriswang S."/>
            <person name="Tangphatsornruang S."/>
            <person name="Chantasingh D."/>
            <person name="Luangsa-ard J.J."/>
            <person name="Eurwilaichitr L."/>
        </authorList>
    </citation>
    <scope>NUCLEOTIDE SEQUENCE [LARGE SCALE GENOMIC DNA]</scope>
    <source>
        <strain evidence="1 2">BCC 54312</strain>
    </source>
</reference>
<organism evidence="1 2">
    <name type="scientific">Ophiocordyceps polyrhachis-furcata BCC 54312</name>
    <dbReference type="NCBI Taxonomy" id="1330021"/>
    <lineage>
        <taxon>Eukaryota</taxon>
        <taxon>Fungi</taxon>
        <taxon>Dikarya</taxon>
        <taxon>Ascomycota</taxon>
        <taxon>Pezizomycotina</taxon>
        <taxon>Sordariomycetes</taxon>
        <taxon>Hypocreomycetidae</taxon>
        <taxon>Hypocreales</taxon>
        <taxon>Ophiocordycipitaceae</taxon>
        <taxon>Ophiocordyceps</taxon>
    </lineage>
</organism>
<evidence type="ECO:0000313" key="1">
    <source>
        <dbReference type="EMBL" id="RCI09544.1"/>
    </source>
</evidence>
<dbReference type="EMBL" id="LKCN02000014">
    <property type="protein sequence ID" value="RCI09544.1"/>
    <property type="molecule type" value="Genomic_DNA"/>
</dbReference>
<gene>
    <name evidence="1" type="ORF">L249_4109</name>
</gene>
<comment type="caution">
    <text evidence="1">The sequence shown here is derived from an EMBL/GenBank/DDBJ whole genome shotgun (WGS) entry which is preliminary data.</text>
</comment>
<proteinExistence type="predicted"/>
<accession>A0A367L546</accession>
<name>A0A367L546_9HYPO</name>
<keyword evidence="2" id="KW-1185">Reference proteome</keyword>
<sequence>MRLSLGKQLDELWQLLAETHSCTGSVPGLGANGGNTLRGGSKYGTYLGTHHTIITSFGLPLCVQINTGGYS</sequence>
<evidence type="ECO:0000313" key="2">
    <source>
        <dbReference type="Proteomes" id="UP000253664"/>
    </source>
</evidence>
<dbReference type="Proteomes" id="UP000253664">
    <property type="component" value="Unassembled WGS sequence"/>
</dbReference>